<dbReference type="GO" id="GO:0003997">
    <property type="term" value="F:acyl-CoA oxidase activity"/>
    <property type="evidence" value="ECO:0007669"/>
    <property type="project" value="UniProtKB-EC"/>
</dbReference>
<keyword evidence="8" id="KW-0276">Fatty acid metabolism</keyword>
<accession>A0A6G1JK57</accession>
<reference evidence="18" key="1">
    <citation type="journal article" date="2020" name="Stud. Mycol.">
        <title>101 Dothideomycetes genomes: a test case for predicting lifestyles and emergence of pathogens.</title>
        <authorList>
            <person name="Haridas S."/>
            <person name="Albert R."/>
            <person name="Binder M."/>
            <person name="Bloem J."/>
            <person name="Labutti K."/>
            <person name="Salamov A."/>
            <person name="Andreopoulos B."/>
            <person name="Baker S."/>
            <person name="Barry K."/>
            <person name="Bills G."/>
            <person name="Bluhm B."/>
            <person name="Cannon C."/>
            <person name="Castanera R."/>
            <person name="Culley D."/>
            <person name="Daum C."/>
            <person name="Ezra D."/>
            <person name="Gonzalez J."/>
            <person name="Henrissat B."/>
            <person name="Kuo A."/>
            <person name="Liang C."/>
            <person name="Lipzen A."/>
            <person name="Lutzoni F."/>
            <person name="Magnuson J."/>
            <person name="Mondo S."/>
            <person name="Nolan M."/>
            <person name="Ohm R."/>
            <person name="Pangilinan J."/>
            <person name="Park H.-J."/>
            <person name="Ramirez L."/>
            <person name="Alfaro M."/>
            <person name="Sun H."/>
            <person name="Tritt A."/>
            <person name="Yoshinaga Y."/>
            <person name="Zwiers L.-H."/>
            <person name="Turgeon B."/>
            <person name="Goodwin S."/>
            <person name="Spatafora J."/>
            <person name="Crous P."/>
            <person name="Grigoriev I."/>
        </authorList>
    </citation>
    <scope>NUCLEOTIDE SEQUENCE</scope>
    <source>
        <strain evidence="18">CBS 122367</strain>
    </source>
</reference>
<evidence type="ECO:0000256" key="14">
    <source>
        <dbReference type="PIRSR" id="PIRSR000168-2"/>
    </source>
</evidence>
<dbReference type="GO" id="GO:0005777">
    <property type="term" value="C:peroxisome"/>
    <property type="evidence" value="ECO:0007669"/>
    <property type="project" value="UniProtKB-SubCell"/>
</dbReference>
<dbReference type="GO" id="GO:0071949">
    <property type="term" value="F:FAD binding"/>
    <property type="evidence" value="ECO:0007669"/>
    <property type="project" value="InterPro"/>
</dbReference>
<gene>
    <name evidence="18" type="ORF">K458DRAFT_288648</name>
</gene>
<dbReference type="Gene3D" id="1.20.140.10">
    <property type="entry name" value="Butyryl-CoA Dehydrogenase, subunit A, domain 3"/>
    <property type="match status" value="2"/>
</dbReference>
<keyword evidence="19" id="KW-1185">Reference proteome</keyword>
<dbReference type="AlphaFoldDB" id="A0A6G1JK57"/>
<evidence type="ECO:0000256" key="5">
    <source>
        <dbReference type="ARBA" id="ARBA00006288"/>
    </source>
</evidence>
<evidence type="ECO:0000256" key="4">
    <source>
        <dbReference type="ARBA" id="ARBA00004846"/>
    </source>
</evidence>
<evidence type="ECO:0000313" key="19">
    <source>
        <dbReference type="Proteomes" id="UP000799291"/>
    </source>
</evidence>
<evidence type="ECO:0000256" key="10">
    <source>
        <dbReference type="ARBA" id="ARBA00023098"/>
    </source>
</evidence>
<evidence type="ECO:0000256" key="1">
    <source>
        <dbReference type="ARBA" id="ARBA00001201"/>
    </source>
</evidence>
<comment type="cofactor">
    <cofactor evidence="2">
        <name>FAD</name>
        <dbReference type="ChEBI" id="CHEBI:57692"/>
    </cofactor>
</comment>
<dbReference type="Gene3D" id="2.40.110.10">
    <property type="entry name" value="Butyryl-CoA Dehydrogenase, subunit A, domain 2"/>
    <property type="match status" value="1"/>
</dbReference>
<dbReference type="InterPro" id="IPR046373">
    <property type="entry name" value="Acyl-CoA_Oxase/DH_mid-dom_sf"/>
</dbReference>
<dbReference type="PANTHER" id="PTHR10909:SF250">
    <property type="entry name" value="PEROXISOMAL ACYL-COENZYME A OXIDASE 1"/>
    <property type="match status" value="1"/>
</dbReference>
<dbReference type="OrthoDB" id="538336at2759"/>
<dbReference type="GO" id="GO:0005504">
    <property type="term" value="F:fatty acid binding"/>
    <property type="evidence" value="ECO:0007669"/>
    <property type="project" value="TreeGrafter"/>
</dbReference>
<evidence type="ECO:0000256" key="2">
    <source>
        <dbReference type="ARBA" id="ARBA00001974"/>
    </source>
</evidence>
<comment type="similarity">
    <text evidence="5 12">Belongs to the acyl-CoA oxidase family.</text>
</comment>
<dbReference type="PIRSF" id="PIRSF000168">
    <property type="entry name" value="Acyl-CoA_oxidase"/>
    <property type="match status" value="1"/>
</dbReference>
<dbReference type="Pfam" id="PF22924">
    <property type="entry name" value="ACOX_C_alpha1"/>
    <property type="match status" value="1"/>
</dbReference>
<keyword evidence="10" id="KW-0443">Lipid metabolism</keyword>
<evidence type="ECO:0000256" key="11">
    <source>
        <dbReference type="ARBA" id="ARBA00023140"/>
    </source>
</evidence>
<comment type="pathway">
    <text evidence="4">Lipid metabolism; peroxisomal fatty acid beta-oxidation.</text>
</comment>
<evidence type="ECO:0000313" key="18">
    <source>
        <dbReference type="EMBL" id="KAF2690942.1"/>
    </source>
</evidence>
<feature type="domain" description="Acyl-coenzyme A oxidase N-terminal" evidence="16">
    <location>
        <begin position="29"/>
        <end position="143"/>
    </location>
</feature>
<feature type="domain" description="Acyl-CoA oxidase C-terminal" evidence="15">
    <location>
        <begin position="514"/>
        <end position="681"/>
    </location>
</feature>
<feature type="binding site" evidence="14">
    <location>
        <position position="188"/>
    </location>
    <ligand>
        <name>FAD</name>
        <dbReference type="ChEBI" id="CHEBI:57692"/>
    </ligand>
</feature>
<evidence type="ECO:0000259" key="16">
    <source>
        <dbReference type="Pfam" id="PF14749"/>
    </source>
</evidence>
<dbReference type="InterPro" id="IPR037069">
    <property type="entry name" value="AcylCoA_DH/ox_N_sf"/>
</dbReference>
<keyword evidence="9" id="KW-0560">Oxidoreductase</keyword>
<dbReference type="InterPro" id="IPR012258">
    <property type="entry name" value="Acyl-CoA_oxidase"/>
</dbReference>
<dbReference type="EMBL" id="MU005570">
    <property type="protein sequence ID" value="KAF2690942.1"/>
    <property type="molecule type" value="Genomic_DNA"/>
</dbReference>
<dbReference type="InterPro" id="IPR029320">
    <property type="entry name" value="Acyl-CoA_ox_N"/>
</dbReference>
<dbReference type="FunFam" id="1.20.140.10:FF:000015">
    <property type="entry name" value="Acyl-coenzyme A oxidase"/>
    <property type="match status" value="1"/>
</dbReference>
<dbReference type="GO" id="GO:0033540">
    <property type="term" value="P:fatty acid beta-oxidation using acyl-CoA oxidase"/>
    <property type="evidence" value="ECO:0007669"/>
    <property type="project" value="UniProtKB-UniPathway"/>
</dbReference>
<dbReference type="InterPro" id="IPR055060">
    <property type="entry name" value="ACOX_C_alpha1"/>
</dbReference>
<dbReference type="Pfam" id="PF14749">
    <property type="entry name" value="Acyl-CoA_ox_N"/>
    <property type="match status" value="1"/>
</dbReference>
<evidence type="ECO:0000256" key="9">
    <source>
        <dbReference type="ARBA" id="ARBA00023002"/>
    </source>
</evidence>
<organism evidence="18 19">
    <name type="scientific">Lentithecium fluviatile CBS 122367</name>
    <dbReference type="NCBI Taxonomy" id="1168545"/>
    <lineage>
        <taxon>Eukaryota</taxon>
        <taxon>Fungi</taxon>
        <taxon>Dikarya</taxon>
        <taxon>Ascomycota</taxon>
        <taxon>Pezizomycotina</taxon>
        <taxon>Dothideomycetes</taxon>
        <taxon>Pleosporomycetidae</taxon>
        <taxon>Pleosporales</taxon>
        <taxon>Massarineae</taxon>
        <taxon>Lentitheciaceae</taxon>
        <taxon>Lentithecium</taxon>
    </lineage>
</organism>
<keyword evidence="6 12" id="KW-0285">Flavoprotein</keyword>
<keyword evidence="11" id="KW-0576">Peroxisome</keyword>
<comment type="subcellular location">
    <subcellularLocation>
        <location evidence="3">Peroxisome</location>
    </subcellularLocation>
</comment>
<dbReference type="GO" id="GO:0055088">
    <property type="term" value="P:lipid homeostasis"/>
    <property type="evidence" value="ECO:0007669"/>
    <property type="project" value="TreeGrafter"/>
</dbReference>
<name>A0A6G1JK57_9PLEO</name>
<dbReference type="InterPro" id="IPR036250">
    <property type="entry name" value="AcylCo_DH-like_C"/>
</dbReference>
<keyword evidence="7 12" id="KW-0274">FAD</keyword>
<evidence type="ECO:0000259" key="15">
    <source>
        <dbReference type="Pfam" id="PF01756"/>
    </source>
</evidence>
<evidence type="ECO:0000256" key="13">
    <source>
        <dbReference type="PIRSR" id="PIRSR000168-1"/>
    </source>
</evidence>
<evidence type="ECO:0000256" key="8">
    <source>
        <dbReference type="ARBA" id="ARBA00022832"/>
    </source>
</evidence>
<dbReference type="InterPro" id="IPR009100">
    <property type="entry name" value="AcylCoA_DH/oxidase_NM_dom_sf"/>
</dbReference>
<protein>
    <recommendedName>
        <fullName evidence="12">Acyl-coenzyme A oxidase</fullName>
    </recommendedName>
</protein>
<dbReference type="FunFam" id="2.40.110.10:FF:000003">
    <property type="entry name" value="Acyl-coenzyme A oxidase"/>
    <property type="match status" value="1"/>
</dbReference>
<dbReference type="SUPFAM" id="SSF47203">
    <property type="entry name" value="Acyl-CoA dehydrogenase C-terminal domain-like"/>
    <property type="match status" value="2"/>
</dbReference>
<proteinExistence type="inferred from homology"/>
<dbReference type="Proteomes" id="UP000799291">
    <property type="component" value="Unassembled WGS sequence"/>
</dbReference>
<dbReference type="PANTHER" id="PTHR10909">
    <property type="entry name" value="ELECTRON TRANSPORT OXIDOREDUCTASE"/>
    <property type="match status" value="1"/>
</dbReference>
<dbReference type="InterPro" id="IPR002655">
    <property type="entry name" value="Acyl-CoA_oxidase_C"/>
</dbReference>
<dbReference type="Pfam" id="PF01756">
    <property type="entry name" value="ACOX"/>
    <property type="match status" value="1"/>
</dbReference>
<evidence type="ECO:0000256" key="3">
    <source>
        <dbReference type="ARBA" id="ARBA00004275"/>
    </source>
</evidence>
<evidence type="ECO:0000259" key="17">
    <source>
        <dbReference type="Pfam" id="PF22924"/>
    </source>
</evidence>
<comment type="catalytic activity">
    <reaction evidence="1">
        <text>a 2,3-saturated acyl-CoA + O2 = a (2E)-enoyl-CoA + H2O2</text>
        <dbReference type="Rhea" id="RHEA:38959"/>
        <dbReference type="ChEBI" id="CHEBI:15379"/>
        <dbReference type="ChEBI" id="CHEBI:16240"/>
        <dbReference type="ChEBI" id="CHEBI:58856"/>
        <dbReference type="ChEBI" id="CHEBI:65111"/>
        <dbReference type="EC" id="1.3.3.6"/>
    </reaction>
</comment>
<dbReference type="Gene3D" id="1.10.540.10">
    <property type="entry name" value="Acyl-CoA dehydrogenase/oxidase, N-terminal domain"/>
    <property type="match status" value="1"/>
</dbReference>
<evidence type="ECO:0000256" key="6">
    <source>
        <dbReference type="ARBA" id="ARBA00022630"/>
    </source>
</evidence>
<dbReference type="UniPathway" id="UPA00661"/>
<evidence type="ECO:0000256" key="12">
    <source>
        <dbReference type="PIRNR" id="PIRNR000168"/>
    </source>
</evidence>
<evidence type="ECO:0000256" key="7">
    <source>
        <dbReference type="ARBA" id="ARBA00022827"/>
    </source>
</evidence>
<sequence>MPDFTDHLKPRYNGAATLQAERNGSAICVDELSQHLLSRDCFLERQEKIVEVLSQEKLFNKSQQLGLSRVDRYHLGLARAKAIQRIARRQGWDHDDCMMAEYLNDEMSPYHLHMTMFVTTIREQASQQQKQHWMPRILNYDIIGCYAQGELSHGSNVRGLETVAKWDPVNNEFEIHSPYLTASKWWNGSLGRTATHAIVVAQLLVPKQQHGKPSDSLEAGYENHGPQTFIVPIREQRTHQPLQGIVVGDIGPKYGYASMDNGYMLFDHFRVPKSALLTRYAEVSDETGALVRRGHPAVVYGSLTFVRGQIIMHARLVLARAVTVAVRYCAVRRQFRYRDSTAASGACTELQVLDYPTGRIRILPLLATTFALHYTGEYMDDLYSRSREAIESGDFGPLAELHSASSGLKSLSTTLVADGIETCRRAMRGHGFGGGSGLVGLNAEYLSKPTVEGDNWMITQQVVAYLIKKMTAVVQSPTASPQDPTDELFQSFLKRRLHRKPQSVFDPHGHLDDQAIVDVFKWRTADLSYRAYQARLVEKNLWTRLMIQLHNLSRAYSEQILVTNFHTALHSTAGSLSSPTPDVLRTCFRLFALYTLSNSSSSFLLTDSVLRSTLTMLDDSILELMTELRPHAVKLVDSWAIPDFLLNSALGRYHGKVYEELFNMAHRKNPLNKVTFNPDWRSEEIVLGSGDQGRHILAKL</sequence>
<dbReference type="FunFam" id="1.20.140.10:FF:000007">
    <property type="entry name" value="Acyl-coenzyme A oxidase"/>
    <property type="match status" value="1"/>
</dbReference>
<dbReference type="SUPFAM" id="SSF56645">
    <property type="entry name" value="Acyl-CoA dehydrogenase NM domain-like"/>
    <property type="match status" value="1"/>
</dbReference>
<feature type="active site" description="Proton acceptor" evidence="13">
    <location>
        <position position="452"/>
    </location>
</feature>
<feature type="domain" description="Acyl-CoA oxidase C-alpha1" evidence="17">
    <location>
        <begin position="300"/>
        <end position="467"/>
    </location>
</feature>